<feature type="domain" description="N-acetyltransferase" evidence="5">
    <location>
        <begin position="672"/>
        <end position="835"/>
    </location>
</feature>
<dbReference type="SUPFAM" id="SSF55729">
    <property type="entry name" value="Acyl-CoA N-acyltransferases (Nat)"/>
    <property type="match status" value="1"/>
</dbReference>
<dbReference type="EMBL" id="QAYG01000001">
    <property type="protein sequence ID" value="PTW62407.1"/>
    <property type="molecule type" value="Genomic_DNA"/>
</dbReference>
<dbReference type="InterPro" id="IPR016181">
    <property type="entry name" value="Acyl_CoA_acyltransferase"/>
</dbReference>
<dbReference type="SUPFAM" id="SSF51735">
    <property type="entry name" value="NAD(P)-binding Rossmann-fold domains"/>
    <property type="match status" value="1"/>
</dbReference>
<evidence type="ECO:0000256" key="1">
    <source>
        <dbReference type="ARBA" id="ARBA00022532"/>
    </source>
</evidence>
<name>A0A2T5VF80_9HYPH</name>
<dbReference type="InterPro" id="IPR003781">
    <property type="entry name" value="CoA-bd"/>
</dbReference>
<dbReference type="InterPro" id="IPR000182">
    <property type="entry name" value="GNAT_dom"/>
</dbReference>
<dbReference type="SUPFAM" id="SSF56059">
    <property type="entry name" value="Glutathione synthetase ATP-binding domain-like"/>
    <property type="match status" value="1"/>
</dbReference>
<evidence type="ECO:0000313" key="6">
    <source>
        <dbReference type="EMBL" id="PTW62407.1"/>
    </source>
</evidence>
<dbReference type="Pfam" id="PF13607">
    <property type="entry name" value="Succ_CoA_lig"/>
    <property type="match status" value="1"/>
</dbReference>
<dbReference type="Gene3D" id="3.40.630.30">
    <property type="match status" value="1"/>
</dbReference>
<sequence>MTIINLDGLLKPKSIALVGPNYLGEEELSSLLERIADSGYVSPVTLVGFADPHGAFSEVGSLDDMDQMPDLAVLACGPERAAQTIAKLGAGGTRAAVMIASGFQAWPAETLKEILEAARPYNLRLIGPGSLGIASPSHRLQVHLSVEEVPGGDLAMVSRSGIIMNATLAWAAAHGVGFSHVVSLGDRADVDIADLLDWFTGDVETRAIMVQLESVKNARKFLSAARAAARAKPVVLIRTGASTDAPGKALTNAGRLATTDAVYDAALMRAGVLRVGGLDDMFDAAETVTRVHPNLGRRLAIIANGRSLATLATDRIADLGGEIAQISAVTEEAVQPLLRSGGETENPLIISSNAPPETYTQLIKLLLADRNVDGIVVVSAPTAFANPSATAAGIIAAAGRQVGQPRAKKAVIAALATADPAPTRQLEAAGIPCYRTSAEAVRAFMYVARYSEAKKLLMANPPSLPADFTPHTDVARAIVTNVLAEPRTWLETSECRDVLAAYDIATGPAPAIPRKAGSKIPGELFAGLADDPTFGPVIVFGPGGSAVDYADDYGLDLAPLDLNLAEALIARTRISRLFKDADENEQSRRIRHAIALVLVKLAQLAVDIPEIREIDLNPFYVDADGNVTVTDMRIAAAPPNIVPGRLATSRLAIRPYPKEWERTLELKDGRRFFVRPVRPDDEDSFKAFFLTVSAEDLRLRFFAPVRDFSHAFLARLTQLDYSRAMAFSAFDASTGEMMGAVRLHADPDHKTGEYAIMVRSELKGRGLGWMLMNLIIEYAAGDGIETITGEVLKENTTMLDMCRSLGFKIRPSSDDEAVSVVTLSVADAHMDAMVP</sequence>
<evidence type="ECO:0000256" key="3">
    <source>
        <dbReference type="ARBA" id="ARBA00022741"/>
    </source>
</evidence>
<dbReference type="Pfam" id="PF13549">
    <property type="entry name" value="ATP-grasp_5"/>
    <property type="match status" value="1"/>
</dbReference>
<evidence type="ECO:0000259" key="5">
    <source>
        <dbReference type="PROSITE" id="PS51186"/>
    </source>
</evidence>
<comment type="caution">
    <text evidence="6">The sequence shown here is derived from an EMBL/GenBank/DDBJ whole genome shotgun (WGS) entry which is preliminary data.</text>
</comment>
<gene>
    <name evidence="6" type="ORF">C8N35_101450</name>
</gene>
<dbReference type="GO" id="GO:0016874">
    <property type="term" value="F:ligase activity"/>
    <property type="evidence" value="ECO:0007669"/>
    <property type="project" value="UniProtKB-KW"/>
</dbReference>
<keyword evidence="3" id="KW-0547">Nucleotide-binding</keyword>
<dbReference type="InterPro" id="IPR016102">
    <property type="entry name" value="Succinyl-CoA_synth-like"/>
</dbReference>
<dbReference type="PROSITE" id="PS51186">
    <property type="entry name" value="GNAT"/>
    <property type="match status" value="1"/>
</dbReference>
<dbReference type="Pfam" id="PF00583">
    <property type="entry name" value="Acetyltransf_1"/>
    <property type="match status" value="1"/>
</dbReference>
<dbReference type="GO" id="GO:0005524">
    <property type="term" value="F:ATP binding"/>
    <property type="evidence" value="ECO:0007669"/>
    <property type="project" value="UniProtKB-KW"/>
</dbReference>
<dbReference type="CDD" id="cd04301">
    <property type="entry name" value="NAT_SF"/>
    <property type="match status" value="1"/>
</dbReference>
<dbReference type="Gene3D" id="3.40.50.261">
    <property type="entry name" value="Succinyl-CoA synthetase domains"/>
    <property type="match status" value="2"/>
</dbReference>
<accession>A0A2T5VF80</accession>
<dbReference type="Proteomes" id="UP000244081">
    <property type="component" value="Unassembled WGS sequence"/>
</dbReference>
<protein>
    <submittedName>
        <fullName evidence="6">Acetyltransferase</fullName>
    </submittedName>
</protein>
<dbReference type="PANTHER" id="PTHR43334">
    <property type="entry name" value="ACETATE--COA LIGASE [ADP-FORMING]"/>
    <property type="match status" value="1"/>
</dbReference>
<dbReference type="InterPro" id="IPR032875">
    <property type="entry name" value="Succ_CoA_lig_flav_dom"/>
</dbReference>
<evidence type="ECO:0000256" key="2">
    <source>
        <dbReference type="ARBA" id="ARBA00022598"/>
    </source>
</evidence>
<proteinExistence type="predicted"/>
<dbReference type="AlphaFoldDB" id="A0A2T5VF80"/>
<dbReference type="Gene3D" id="3.30.470.20">
    <property type="entry name" value="ATP-grasp fold, B domain"/>
    <property type="match status" value="1"/>
</dbReference>
<dbReference type="OrthoDB" id="9807426at2"/>
<dbReference type="PANTHER" id="PTHR43334:SF1">
    <property type="entry name" value="3-HYDROXYPROPIONATE--COA LIGASE [ADP-FORMING]"/>
    <property type="match status" value="1"/>
</dbReference>
<dbReference type="GO" id="GO:0006099">
    <property type="term" value="P:tricarboxylic acid cycle"/>
    <property type="evidence" value="ECO:0007669"/>
    <property type="project" value="UniProtKB-KW"/>
</dbReference>
<dbReference type="InterPro" id="IPR051538">
    <property type="entry name" value="Acyl-CoA_Synth/Transferase"/>
</dbReference>
<organism evidence="6 7">
    <name type="scientific">Breoghania corrubedonensis</name>
    <dbReference type="NCBI Taxonomy" id="665038"/>
    <lineage>
        <taxon>Bacteria</taxon>
        <taxon>Pseudomonadati</taxon>
        <taxon>Pseudomonadota</taxon>
        <taxon>Alphaproteobacteria</taxon>
        <taxon>Hyphomicrobiales</taxon>
        <taxon>Stappiaceae</taxon>
        <taxon>Breoghania</taxon>
    </lineage>
</organism>
<dbReference type="SUPFAM" id="SSF52210">
    <property type="entry name" value="Succinyl-CoA synthetase domains"/>
    <property type="match status" value="2"/>
</dbReference>
<dbReference type="RefSeq" id="WP_107987981.1">
    <property type="nucleotide sequence ID" value="NZ_QAYG01000001.1"/>
</dbReference>
<dbReference type="SMART" id="SM00881">
    <property type="entry name" value="CoA_binding"/>
    <property type="match status" value="1"/>
</dbReference>
<dbReference type="GO" id="GO:0016747">
    <property type="term" value="F:acyltransferase activity, transferring groups other than amino-acyl groups"/>
    <property type="evidence" value="ECO:0007669"/>
    <property type="project" value="InterPro"/>
</dbReference>
<keyword evidence="1" id="KW-0816">Tricarboxylic acid cycle</keyword>
<keyword evidence="7" id="KW-1185">Reference proteome</keyword>
<keyword evidence="2" id="KW-0436">Ligase</keyword>
<dbReference type="InterPro" id="IPR036291">
    <property type="entry name" value="NAD(P)-bd_dom_sf"/>
</dbReference>
<evidence type="ECO:0000313" key="7">
    <source>
        <dbReference type="Proteomes" id="UP000244081"/>
    </source>
</evidence>
<keyword evidence="4" id="KW-0067">ATP-binding</keyword>
<dbReference type="Gene3D" id="3.40.50.720">
    <property type="entry name" value="NAD(P)-binding Rossmann-like Domain"/>
    <property type="match status" value="1"/>
</dbReference>
<evidence type="ECO:0000256" key="4">
    <source>
        <dbReference type="ARBA" id="ARBA00022840"/>
    </source>
</evidence>
<reference evidence="6 7" key="1">
    <citation type="submission" date="2018-04" db="EMBL/GenBank/DDBJ databases">
        <title>Genomic Encyclopedia of Archaeal and Bacterial Type Strains, Phase II (KMG-II): from individual species to whole genera.</title>
        <authorList>
            <person name="Goeker M."/>
        </authorList>
    </citation>
    <scope>NUCLEOTIDE SEQUENCE [LARGE SCALE GENOMIC DNA]</scope>
    <source>
        <strain evidence="6 7">DSM 23382</strain>
    </source>
</reference>
<keyword evidence="6" id="KW-0808">Transferase</keyword>